<gene>
    <name evidence="2" type="ORF">GX51_02128</name>
</gene>
<comment type="caution">
    <text evidence="2">The sequence shown here is derived from an EMBL/GenBank/DDBJ whole genome shotgun (WGS) entry which is preliminary data.</text>
</comment>
<name>A0A2B7XDR1_9EURO</name>
<protein>
    <submittedName>
        <fullName evidence="2">Uncharacterized protein</fullName>
    </submittedName>
</protein>
<evidence type="ECO:0000313" key="3">
    <source>
        <dbReference type="Proteomes" id="UP000224080"/>
    </source>
</evidence>
<accession>A0A2B7XDR1</accession>
<feature type="region of interest" description="Disordered" evidence="1">
    <location>
        <begin position="13"/>
        <end position="35"/>
    </location>
</feature>
<feature type="region of interest" description="Disordered" evidence="1">
    <location>
        <begin position="115"/>
        <end position="148"/>
    </location>
</feature>
<feature type="compositionally biased region" description="Basic residues" evidence="1">
    <location>
        <begin position="57"/>
        <end position="68"/>
    </location>
</feature>
<dbReference type="OrthoDB" id="10662426at2759"/>
<feature type="compositionally biased region" description="Basic residues" evidence="1">
    <location>
        <begin position="137"/>
        <end position="148"/>
    </location>
</feature>
<feature type="region of interest" description="Disordered" evidence="1">
    <location>
        <begin position="57"/>
        <end position="86"/>
    </location>
</feature>
<organism evidence="2 3">
    <name type="scientific">Blastomyces parvus</name>
    <dbReference type="NCBI Taxonomy" id="2060905"/>
    <lineage>
        <taxon>Eukaryota</taxon>
        <taxon>Fungi</taxon>
        <taxon>Dikarya</taxon>
        <taxon>Ascomycota</taxon>
        <taxon>Pezizomycotina</taxon>
        <taxon>Eurotiomycetes</taxon>
        <taxon>Eurotiomycetidae</taxon>
        <taxon>Onygenales</taxon>
        <taxon>Ajellomycetaceae</taxon>
        <taxon>Blastomyces</taxon>
    </lineage>
</organism>
<proteinExistence type="predicted"/>
<keyword evidence="3" id="KW-1185">Reference proteome</keyword>
<dbReference type="EMBL" id="PDNC01000018">
    <property type="protein sequence ID" value="PGH06883.1"/>
    <property type="molecule type" value="Genomic_DNA"/>
</dbReference>
<sequence length="148" mass="16709">MARIAFQRGMLPQVGVRSGGSGRREAVQTGENEPARPSERWWAENWLLGRTGHQRRVSGIKARARSKMRKDADTLDRGSNARRWSPQRRAAMVMRVVVEGEIDGGWSWRRRFGMGGGCSQDGSKRAQRRDRIPSVRPVRKRGGGGRSR</sequence>
<evidence type="ECO:0000256" key="1">
    <source>
        <dbReference type="SAM" id="MobiDB-lite"/>
    </source>
</evidence>
<dbReference type="Proteomes" id="UP000224080">
    <property type="component" value="Unassembled WGS sequence"/>
</dbReference>
<dbReference type="AlphaFoldDB" id="A0A2B7XDR1"/>
<reference evidence="2 3" key="1">
    <citation type="submission" date="2017-10" db="EMBL/GenBank/DDBJ databases">
        <title>Comparative genomics in systemic dimorphic fungi from Ajellomycetaceae.</title>
        <authorList>
            <person name="Munoz J.F."/>
            <person name="Mcewen J.G."/>
            <person name="Clay O.K."/>
            <person name="Cuomo C.A."/>
        </authorList>
    </citation>
    <scope>NUCLEOTIDE SEQUENCE [LARGE SCALE GENOMIC DNA]</scope>
    <source>
        <strain evidence="2 3">UAMH130</strain>
    </source>
</reference>
<evidence type="ECO:0000313" key="2">
    <source>
        <dbReference type="EMBL" id="PGH06883.1"/>
    </source>
</evidence>